<evidence type="ECO:0000256" key="5">
    <source>
        <dbReference type="ARBA" id="ARBA00023242"/>
    </source>
</evidence>
<keyword evidence="3" id="KW-0240">DNA-directed RNA polymerase</keyword>
<evidence type="ECO:0000256" key="3">
    <source>
        <dbReference type="ARBA" id="ARBA00022478"/>
    </source>
</evidence>
<dbReference type="InterPro" id="IPR011262">
    <property type="entry name" value="DNA-dir_RNA_pol_insert"/>
</dbReference>
<evidence type="ECO:0000256" key="6">
    <source>
        <dbReference type="ARBA" id="ARBA00025804"/>
    </source>
</evidence>
<feature type="domain" description="DNA-directed RNA polymerase RpoA/D/Rpb3-type" evidence="8">
    <location>
        <begin position="65"/>
        <end position="346"/>
    </location>
</feature>
<dbReference type="HAMAP" id="MF_00320">
    <property type="entry name" value="RNApol_arch_Rpo3"/>
    <property type="match status" value="1"/>
</dbReference>
<accession>A0A166RMN0</accession>
<proteinExistence type="inferred from homology"/>
<dbReference type="EMBL" id="KV417503">
    <property type="protein sequence ID" value="KZP28438.1"/>
    <property type="molecule type" value="Genomic_DNA"/>
</dbReference>
<comment type="subcellular location">
    <subcellularLocation>
        <location evidence="1">Nucleus</location>
    </subcellularLocation>
</comment>
<feature type="compositionally biased region" description="Polar residues" evidence="7">
    <location>
        <begin position="1"/>
        <end position="10"/>
    </location>
</feature>
<dbReference type="Gene3D" id="2.170.120.12">
    <property type="entry name" value="DNA-directed RNA polymerase, insert domain"/>
    <property type="match status" value="1"/>
</dbReference>
<dbReference type="SUPFAM" id="SSF56553">
    <property type="entry name" value="Insert subdomain of RNA polymerase alpha subunit"/>
    <property type="match status" value="1"/>
</dbReference>
<evidence type="ECO:0000256" key="7">
    <source>
        <dbReference type="SAM" id="MobiDB-lite"/>
    </source>
</evidence>
<protein>
    <recommendedName>
        <fullName evidence="2">DNA-directed RNA polymerases I and III subunit RPAC1</fullName>
    </recommendedName>
</protein>
<dbReference type="SUPFAM" id="SSF55257">
    <property type="entry name" value="RBP11-like subunits of RNA polymerase"/>
    <property type="match status" value="1"/>
</dbReference>
<reference evidence="9" key="1">
    <citation type="journal article" date="2016" name="Mol. Biol. Evol.">
        <title>Comparative Genomics of Early-Diverging Mushroom-Forming Fungi Provides Insights into the Origins of Lignocellulose Decay Capabilities.</title>
        <authorList>
            <person name="Nagy L.G."/>
            <person name="Riley R."/>
            <person name="Tritt A."/>
            <person name="Adam C."/>
            <person name="Daum C."/>
            <person name="Floudas D."/>
            <person name="Sun H."/>
            <person name="Yadav J.S."/>
            <person name="Pangilinan J."/>
            <person name="Larsson K.H."/>
            <person name="Matsuura K."/>
            <person name="Barry K."/>
            <person name="Labutti K."/>
            <person name="Kuo R."/>
            <person name="Ohm R.A."/>
            <person name="Bhattacharya S.S."/>
            <person name="Shirouzu T."/>
            <person name="Yoshinaga Y."/>
            <person name="Martin F.M."/>
            <person name="Grigoriev I.V."/>
            <person name="Hibbett D.S."/>
        </authorList>
    </citation>
    <scope>NUCLEOTIDE SEQUENCE [LARGE SCALE GENOMIC DNA]</scope>
    <source>
        <strain evidence="9">CBS 109695</strain>
    </source>
</reference>
<evidence type="ECO:0000256" key="4">
    <source>
        <dbReference type="ARBA" id="ARBA00023163"/>
    </source>
</evidence>
<dbReference type="AlphaFoldDB" id="A0A166RMN0"/>
<dbReference type="PANTHER" id="PTHR11800">
    <property type="entry name" value="DNA-DIRECTED RNA POLYMERASE"/>
    <property type="match status" value="1"/>
</dbReference>
<dbReference type="GO" id="GO:0005666">
    <property type="term" value="C:RNA polymerase III complex"/>
    <property type="evidence" value="ECO:0007669"/>
    <property type="project" value="TreeGrafter"/>
</dbReference>
<dbReference type="Pfam" id="PF01000">
    <property type="entry name" value="RNA_pol_A_bac"/>
    <property type="match status" value="1"/>
</dbReference>
<gene>
    <name evidence="9" type="ORF">FIBSPDRAFT_779819</name>
</gene>
<dbReference type="GO" id="GO:0046983">
    <property type="term" value="F:protein dimerization activity"/>
    <property type="evidence" value="ECO:0007669"/>
    <property type="project" value="InterPro"/>
</dbReference>
<evidence type="ECO:0000313" key="9">
    <source>
        <dbReference type="EMBL" id="KZP28438.1"/>
    </source>
</evidence>
<evidence type="ECO:0000256" key="1">
    <source>
        <dbReference type="ARBA" id="ARBA00004123"/>
    </source>
</evidence>
<dbReference type="GO" id="GO:0005736">
    <property type="term" value="C:RNA polymerase I complex"/>
    <property type="evidence" value="ECO:0007669"/>
    <property type="project" value="TreeGrafter"/>
</dbReference>
<feature type="region of interest" description="Disordered" evidence="7">
    <location>
        <begin position="1"/>
        <end position="26"/>
    </location>
</feature>
<dbReference type="CDD" id="cd07032">
    <property type="entry name" value="RNAP_I_II_AC40"/>
    <property type="match status" value="1"/>
</dbReference>
<feature type="non-terminal residue" evidence="9">
    <location>
        <position position="1"/>
    </location>
</feature>
<organism evidence="9">
    <name type="scientific">Athelia psychrophila</name>
    <dbReference type="NCBI Taxonomy" id="1759441"/>
    <lineage>
        <taxon>Eukaryota</taxon>
        <taxon>Fungi</taxon>
        <taxon>Dikarya</taxon>
        <taxon>Basidiomycota</taxon>
        <taxon>Agaricomycotina</taxon>
        <taxon>Agaricomycetes</taxon>
        <taxon>Agaricomycetidae</taxon>
        <taxon>Atheliales</taxon>
        <taxon>Atheliaceae</taxon>
        <taxon>Athelia</taxon>
    </lineage>
</organism>
<dbReference type="STRING" id="436010.A0A166RMN0"/>
<dbReference type="InterPro" id="IPR036643">
    <property type="entry name" value="RNApol_insert_sf"/>
</dbReference>
<dbReference type="FunFam" id="2.170.120.12:FF:000003">
    <property type="entry name" value="Dna-directed rna polymerases i and iii subunit"/>
    <property type="match status" value="1"/>
</dbReference>
<dbReference type="Pfam" id="PF01193">
    <property type="entry name" value="RNA_pol_L"/>
    <property type="match status" value="1"/>
</dbReference>
<dbReference type="Gene3D" id="3.30.1360.10">
    <property type="entry name" value="RNA polymerase, RBP11-like subunit"/>
    <property type="match status" value="1"/>
</dbReference>
<evidence type="ECO:0000259" key="8">
    <source>
        <dbReference type="SMART" id="SM00662"/>
    </source>
</evidence>
<keyword evidence="5" id="KW-0539">Nucleus</keyword>
<dbReference type="InterPro" id="IPR022842">
    <property type="entry name" value="RNAP_Rpo3/Rpb3/RPAC1"/>
</dbReference>
<dbReference type="InterPro" id="IPR011263">
    <property type="entry name" value="DNA-dir_RNA_pol_RpoA/D/Rpb3"/>
</dbReference>
<comment type="similarity">
    <text evidence="6">Belongs to the archaeal Rpo3/eukaryotic RPB3 RNA polymerase subunit family.</text>
</comment>
<dbReference type="PANTHER" id="PTHR11800:SF13">
    <property type="entry name" value="DNA-DIRECTED RNA POLYMERASES I AND III SUBUNIT RPAC1"/>
    <property type="match status" value="1"/>
</dbReference>
<dbReference type="GO" id="GO:0006351">
    <property type="term" value="P:DNA-templated transcription"/>
    <property type="evidence" value="ECO:0007669"/>
    <property type="project" value="InterPro"/>
</dbReference>
<dbReference type="OrthoDB" id="270173at2759"/>
<name>A0A166RMN0_9AGAM</name>
<dbReference type="GO" id="GO:0055029">
    <property type="term" value="C:nuclear DNA-directed RNA polymerase complex"/>
    <property type="evidence" value="ECO:0007669"/>
    <property type="project" value="UniProtKB-ARBA"/>
</dbReference>
<dbReference type="GO" id="GO:0003899">
    <property type="term" value="F:DNA-directed RNA polymerase activity"/>
    <property type="evidence" value="ECO:0007669"/>
    <property type="project" value="InterPro"/>
</dbReference>
<dbReference type="InterPro" id="IPR033901">
    <property type="entry name" value="RNAPI/III_AC40"/>
</dbReference>
<sequence>MPPKQSTSSKGLHDPRRHVGIHPEHVSNVSSTDYPGHYPHEDHSWDLVKFAKNLQVKVQRLSGRSIDFDMVGVDASIANAFRRIMIAEVPAICVENVYVFNNTSVIVDEILSHRIGMVPLNVDPALIDIKDSITDQPTDRNTLVFKLSAECTRNPKAPKGSTNPAELYHNSELLSSHLRWEPQGEQAVVFGDNPPAPTNPNIVLVKLRPGQSVDMELHAVKGVGKDHAKFTPVATASYRILPLIILNPSKPVPPELAEKFAGCFAPGVIKVDPRTKAVSVDEKNMRRDTVSREVYRHPEFEGCVELKRVRDFFLFRVESESFYKPENLLPEAIKIMRGKLATIRKAAEALLQDSDAIDEEMAAGQVRADATGAGTTVGDG</sequence>
<dbReference type="SMART" id="SM00662">
    <property type="entry name" value="RPOLD"/>
    <property type="match status" value="1"/>
</dbReference>
<evidence type="ECO:0000256" key="2">
    <source>
        <dbReference type="ARBA" id="ARBA00022083"/>
    </source>
</evidence>
<keyword evidence="4" id="KW-0804">Transcription</keyword>
<dbReference type="InterPro" id="IPR050518">
    <property type="entry name" value="Rpo3/RPB3_RNA_Pol_subunit"/>
</dbReference>
<dbReference type="InterPro" id="IPR036603">
    <property type="entry name" value="RBP11-like"/>
</dbReference>